<dbReference type="EMBL" id="QXFU01002049">
    <property type="protein sequence ID" value="KAE8991232.1"/>
    <property type="molecule type" value="Genomic_DNA"/>
</dbReference>
<sequence length="67" mass="7512">MASCCACFTYGSINLLSCLALFTPDIFSRAVHAFVDVRYRIVKPLLRCPCGCSTDLDRLYQRKLAGF</sequence>
<organism evidence="3 5">
    <name type="scientific">Phytophthora rubi</name>
    <dbReference type="NCBI Taxonomy" id="129364"/>
    <lineage>
        <taxon>Eukaryota</taxon>
        <taxon>Sar</taxon>
        <taxon>Stramenopiles</taxon>
        <taxon>Oomycota</taxon>
        <taxon>Peronosporomycetes</taxon>
        <taxon>Peronosporales</taxon>
        <taxon>Peronosporaceae</taxon>
        <taxon>Phytophthora</taxon>
    </lineage>
</organism>
<dbReference type="Proteomes" id="UP000435112">
    <property type="component" value="Unassembled WGS sequence"/>
</dbReference>
<feature type="signal peptide" evidence="1">
    <location>
        <begin position="1"/>
        <end position="33"/>
    </location>
</feature>
<evidence type="ECO:0000256" key="1">
    <source>
        <dbReference type="SAM" id="SignalP"/>
    </source>
</evidence>
<dbReference type="Proteomes" id="UP000429607">
    <property type="component" value="Unassembled WGS sequence"/>
</dbReference>
<name>A0A6A3JAG3_9STRA</name>
<keyword evidence="1" id="KW-0732">Signal</keyword>
<feature type="chain" id="PRO_5036164544" evidence="1">
    <location>
        <begin position="34"/>
        <end position="67"/>
    </location>
</feature>
<protein>
    <submittedName>
        <fullName evidence="3">Uncharacterized protein</fullName>
    </submittedName>
</protein>
<comment type="caution">
    <text evidence="3">The sequence shown here is derived from an EMBL/GenBank/DDBJ whole genome shotgun (WGS) entry which is preliminary data.</text>
</comment>
<dbReference type="EMBL" id="QXFV01002250">
    <property type="protein sequence ID" value="KAE8990504.1"/>
    <property type="molecule type" value="Genomic_DNA"/>
</dbReference>
<evidence type="ECO:0000313" key="3">
    <source>
        <dbReference type="EMBL" id="KAE8991232.1"/>
    </source>
</evidence>
<evidence type="ECO:0000313" key="4">
    <source>
        <dbReference type="Proteomes" id="UP000429607"/>
    </source>
</evidence>
<accession>A0A6A3JAG3</accession>
<gene>
    <name evidence="2" type="ORF">PR001_g21469</name>
    <name evidence="3" type="ORF">PR002_g20918</name>
</gene>
<dbReference type="AlphaFoldDB" id="A0A6A3JAG3"/>
<evidence type="ECO:0000313" key="2">
    <source>
        <dbReference type="EMBL" id="KAE8990504.1"/>
    </source>
</evidence>
<reference evidence="4 5" key="1">
    <citation type="submission" date="2018-09" db="EMBL/GenBank/DDBJ databases">
        <title>Genomic investigation of the strawberry pathogen Phytophthora fragariae indicates pathogenicity is determined by transcriptional variation in three key races.</title>
        <authorList>
            <person name="Adams T.M."/>
            <person name="Armitage A.D."/>
            <person name="Sobczyk M.K."/>
            <person name="Bates H.J."/>
            <person name="Dunwell J.M."/>
            <person name="Nellist C.F."/>
            <person name="Harrison R.J."/>
        </authorList>
    </citation>
    <scope>NUCLEOTIDE SEQUENCE [LARGE SCALE GENOMIC DNA]</scope>
    <source>
        <strain evidence="2 4">SCRP249</strain>
        <strain evidence="3 5">SCRP324</strain>
    </source>
</reference>
<evidence type="ECO:0000313" key="5">
    <source>
        <dbReference type="Proteomes" id="UP000435112"/>
    </source>
</evidence>
<proteinExistence type="predicted"/>